<dbReference type="PANTHER" id="PTHR47893:SF1">
    <property type="entry name" value="REGULATORY PROTEIN PCHR"/>
    <property type="match status" value="1"/>
</dbReference>
<reference evidence="2 3" key="1">
    <citation type="submission" date="2020-08" db="EMBL/GenBank/DDBJ databases">
        <title>Genomic Encyclopedia of Type Strains, Phase IV (KMG-V): Genome sequencing to study the core and pangenomes of soil and plant-associated prokaryotes.</title>
        <authorList>
            <person name="Whitman W."/>
        </authorList>
    </citation>
    <scope>NUCLEOTIDE SEQUENCE [LARGE SCALE GENOMIC DNA]</scope>
    <source>
        <strain evidence="2 3">SEMIA 4011</strain>
    </source>
</reference>
<dbReference type="Pfam" id="PF12833">
    <property type="entry name" value="HTH_18"/>
    <property type="match status" value="1"/>
</dbReference>
<organism evidence="2 3">
    <name type="scientific">Rhizobium leguminosarum</name>
    <dbReference type="NCBI Taxonomy" id="384"/>
    <lineage>
        <taxon>Bacteria</taxon>
        <taxon>Pseudomonadati</taxon>
        <taxon>Pseudomonadota</taxon>
        <taxon>Alphaproteobacteria</taxon>
        <taxon>Hyphomicrobiales</taxon>
        <taxon>Rhizobiaceae</taxon>
        <taxon>Rhizobium/Agrobacterium group</taxon>
        <taxon>Rhizobium</taxon>
    </lineage>
</organism>
<evidence type="ECO:0000313" key="2">
    <source>
        <dbReference type="EMBL" id="MBB6222872.1"/>
    </source>
</evidence>
<comment type="caution">
    <text evidence="2">The sequence shown here is derived from an EMBL/GenBank/DDBJ whole genome shotgun (WGS) entry which is preliminary data.</text>
</comment>
<sequence>MRGREPQTSAAQMPQAAMRAEHDACEHGMAISGWQLECLQLSAGPFESHLFQTRFEHLQLIRERTNRALLKRGAGWAGSVVFSLPLAASGDGWTGGRPITYPSGLLADGQDLPELVTPVELDLVCIALDRQWFALQADALGHAALAQRLRQREILVIPPSRLHALQALFRELFCEISQRPAVLGFENARREIQNAIIEHIVEALAASVSVEPREDTPRKATADRARALALADASETLDIGGICRRLSVSRRHLQNCFLSSYGQTATHVLRAIRLNGVRRELRHHAQLGVRVSIGDIAARWGFWHWSRFAEDYRKHFGELPSATVQGGKALPAWQSFPAVPKTDNAWRR</sequence>
<proteinExistence type="predicted"/>
<dbReference type="GO" id="GO:0043565">
    <property type="term" value="F:sequence-specific DNA binding"/>
    <property type="evidence" value="ECO:0007669"/>
    <property type="project" value="InterPro"/>
</dbReference>
<dbReference type="SMART" id="SM00342">
    <property type="entry name" value="HTH_ARAC"/>
    <property type="match status" value="1"/>
</dbReference>
<dbReference type="PANTHER" id="PTHR47893">
    <property type="entry name" value="REGULATORY PROTEIN PCHR"/>
    <property type="match status" value="1"/>
</dbReference>
<dbReference type="InterPro" id="IPR018060">
    <property type="entry name" value="HTH_AraC"/>
</dbReference>
<dbReference type="AlphaFoldDB" id="A0A7W9ZU66"/>
<gene>
    <name evidence="2" type="ORF">GGE66_003857</name>
</gene>
<protein>
    <submittedName>
        <fullName evidence="2">AraC family ethanolamine operon transcriptional activator</fullName>
    </submittedName>
</protein>
<dbReference type="PROSITE" id="PS01124">
    <property type="entry name" value="HTH_ARAC_FAMILY_2"/>
    <property type="match status" value="1"/>
</dbReference>
<feature type="domain" description="HTH araC/xylS-type" evidence="1">
    <location>
        <begin position="223"/>
        <end position="326"/>
    </location>
</feature>
<dbReference type="Gene3D" id="1.10.10.60">
    <property type="entry name" value="Homeodomain-like"/>
    <property type="match status" value="1"/>
</dbReference>
<dbReference type="EMBL" id="JACIIJ010000008">
    <property type="protein sequence ID" value="MBB6222872.1"/>
    <property type="molecule type" value="Genomic_DNA"/>
</dbReference>
<evidence type="ECO:0000313" key="3">
    <source>
        <dbReference type="Proteomes" id="UP000517187"/>
    </source>
</evidence>
<dbReference type="Proteomes" id="UP000517187">
    <property type="component" value="Unassembled WGS sequence"/>
</dbReference>
<dbReference type="GO" id="GO:0003700">
    <property type="term" value="F:DNA-binding transcription factor activity"/>
    <property type="evidence" value="ECO:0007669"/>
    <property type="project" value="InterPro"/>
</dbReference>
<accession>A0A7W9ZU66</accession>
<evidence type="ECO:0000259" key="1">
    <source>
        <dbReference type="PROSITE" id="PS01124"/>
    </source>
</evidence>
<dbReference type="RefSeq" id="WP_184695563.1">
    <property type="nucleotide sequence ID" value="NZ_JACIIJ010000008.1"/>
</dbReference>
<dbReference type="InterPro" id="IPR053142">
    <property type="entry name" value="PchR_regulatory_protein"/>
</dbReference>
<name>A0A7W9ZU66_RHILE</name>